<evidence type="ECO:0000313" key="8">
    <source>
        <dbReference type="EMBL" id="PSN63945.1"/>
    </source>
</evidence>
<evidence type="ECO:0000256" key="6">
    <source>
        <dbReference type="SAM" id="MobiDB-lite"/>
    </source>
</evidence>
<comment type="subcellular location">
    <subcellularLocation>
        <location evidence="1">Membrane</location>
        <topology evidence="1">Multi-pass membrane protein</topology>
    </subcellularLocation>
</comment>
<dbReference type="GO" id="GO:0032979">
    <property type="term" value="P:protein insertion into mitochondrial inner membrane from matrix"/>
    <property type="evidence" value="ECO:0007669"/>
    <property type="project" value="TreeGrafter"/>
</dbReference>
<dbReference type="PANTHER" id="PTHR12428">
    <property type="entry name" value="OXA1"/>
    <property type="match status" value="1"/>
</dbReference>
<evidence type="ECO:0000256" key="7">
    <source>
        <dbReference type="SAM" id="Phobius"/>
    </source>
</evidence>
<evidence type="ECO:0000256" key="3">
    <source>
        <dbReference type="ARBA" id="ARBA00022692"/>
    </source>
</evidence>
<feature type="transmembrane region" description="Helical" evidence="7">
    <location>
        <begin position="231"/>
        <end position="247"/>
    </location>
</feature>
<reference evidence="8 9" key="1">
    <citation type="journal article" date="2018" name="Front. Microbiol.">
        <title>Genome-Wide Analysis of Corynespora cassiicola Leaf Fall Disease Putative Effectors.</title>
        <authorList>
            <person name="Lopez D."/>
            <person name="Ribeiro S."/>
            <person name="Label P."/>
            <person name="Fumanal B."/>
            <person name="Venisse J.S."/>
            <person name="Kohler A."/>
            <person name="de Oliveira R.R."/>
            <person name="Labutti K."/>
            <person name="Lipzen A."/>
            <person name="Lail K."/>
            <person name="Bauer D."/>
            <person name="Ohm R.A."/>
            <person name="Barry K.W."/>
            <person name="Spatafora J."/>
            <person name="Grigoriev I.V."/>
            <person name="Martin F.M."/>
            <person name="Pujade-Renaud V."/>
        </authorList>
    </citation>
    <scope>NUCLEOTIDE SEQUENCE [LARGE SCALE GENOMIC DNA]</scope>
    <source>
        <strain evidence="8 9">Philippines</strain>
    </source>
</reference>
<keyword evidence="5 7" id="KW-0472">Membrane</keyword>
<dbReference type="OrthoDB" id="2148490at2759"/>
<keyword evidence="3 7" id="KW-0812">Transmembrane</keyword>
<evidence type="ECO:0000313" key="9">
    <source>
        <dbReference type="Proteomes" id="UP000240883"/>
    </source>
</evidence>
<evidence type="ECO:0000256" key="5">
    <source>
        <dbReference type="ARBA" id="ARBA00023136"/>
    </source>
</evidence>
<dbReference type="GO" id="GO:0032977">
    <property type="term" value="F:membrane insertase activity"/>
    <property type="evidence" value="ECO:0007669"/>
    <property type="project" value="InterPro"/>
</dbReference>
<organism evidence="8 9">
    <name type="scientific">Corynespora cassiicola Philippines</name>
    <dbReference type="NCBI Taxonomy" id="1448308"/>
    <lineage>
        <taxon>Eukaryota</taxon>
        <taxon>Fungi</taxon>
        <taxon>Dikarya</taxon>
        <taxon>Ascomycota</taxon>
        <taxon>Pezizomycotina</taxon>
        <taxon>Dothideomycetes</taxon>
        <taxon>Pleosporomycetidae</taxon>
        <taxon>Pleosporales</taxon>
        <taxon>Corynesporascaceae</taxon>
        <taxon>Corynespora</taxon>
    </lineage>
</organism>
<evidence type="ECO:0000256" key="2">
    <source>
        <dbReference type="ARBA" id="ARBA00009877"/>
    </source>
</evidence>
<comment type="similarity">
    <text evidence="2">Belongs to the OXA1/ALB3/YidC family.</text>
</comment>
<sequence length="342" mass="38050">MLASRLTQPPARQVLARSTAAHARTPVRPPAARAFHATAPRRDALDAFLYLPHELLSVLHTGLPWYTAIPAGAFIVRGILVSTFGSSARALTARYIGTHPLRQAITKQKTDELMRKGNFKTPQQAKLTLKNSVKQEIKALDKRWNCTIWGQVSWTLLQLPLFFTMAETIRQMCSYQDGLLSMGLKAIGLKESSSHVVHGTELGPPNPWFAPDLADGGLLWFTDLLVPDPTGILPFAVSGIMFANIYFTNNTPGSQETRRGPMRHLRKVLLGVSLLIGPLCQEVPAALMYYWASSTTSVMIWNKWLDWRYPAPKDFVACSRPLHILPPPKQLGALPLSKTRRL</sequence>
<dbReference type="EMBL" id="KZ678139">
    <property type="protein sequence ID" value="PSN63945.1"/>
    <property type="molecule type" value="Genomic_DNA"/>
</dbReference>
<protein>
    <recommendedName>
        <fullName evidence="10">Mitochondrial export translocase Oxa2</fullName>
    </recommendedName>
</protein>
<dbReference type="GO" id="GO:0005743">
    <property type="term" value="C:mitochondrial inner membrane"/>
    <property type="evidence" value="ECO:0007669"/>
    <property type="project" value="TreeGrafter"/>
</dbReference>
<dbReference type="AlphaFoldDB" id="A0A2T2NES8"/>
<evidence type="ECO:0008006" key="10">
    <source>
        <dbReference type="Google" id="ProtNLM"/>
    </source>
</evidence>
<accession>A0A2T2NES8</accession>
<dbReference type="PANTHER" id="PTHR12428:SF65">
    <property type="entry name" value="CYTOCHROME C OXIDASE ASSEMBLY PROTEIN COX18, MITOCHONDRIAL"/>
    <property type="match status" value="1"/>
</dbReference>
<dbReference type="GO" id="GO:0033617">
    <property type="term" value="P:mitochondrial respiratory chain complex IV assembly"/>
    <property type="evidence" value="ECO:0007669"/>
    <property type="project" value="TreeGrafter"/>
</dbReference>
<gene>
    <name evidence="8" type="ORF">BS50DRAFT_576575</name>
</gene>
<dbReference type="Proteomes" id="UP000240883">
    <property type="component" value="Unassembled WGS sequence"/>
</dbReference>
<keyword evidence="4 7" id="KW-1133">Transmembrane helix</keyword>
<evidence type="ECO:0000256" key="4">
    <source>
        <dbReference type="ARBA" id="ARBA00022989"/>
    </source>
</evidence>
<evidence type="ECO:0000256" key="1">
    <source>
        <dbReference type="ARBA" id="ARBA00004141"/>
    </source>
</evidence>
<dbReference type="STRING" id="1448308.A0A2T2NES8"/>
<feature type="transmembrane region" description="Helical" evidence="7">
    <location>
        <begin position="268"/>
        <end position="292"/>
    </location>
</feature>
<keyword evidence="9" id="KW-1185">Reference proteome</keyword>
<feature type="compositionally biased region" description="Low complexity" evidence="6">
    <location>
        <begin position="20"/>
        <end position="34"/>
    </location>
</feature>
<feature type="region of interest" description="Disordered" evidence="6">
    <location>
        <begin position="1"/>
        <end position="35"/>
    </location>
</feature>
<dbReference type="InterPro" id="IPR001708">
    <property type="entry name" value="YidC/ALB3/OXA1/COX18"/>
</dbReference>
<name>A0A2T2NES8_CORCC</name>
<proteinExistence type="inferred from homology"/>